<protein>
    <submittedName>
        <fullName evidence="1">Uncharacterized protein</fullName>
    </submittedName>
</protein>
<accession>A0A396HHW5</accession>
<proteinExistence type="predicted"/>
<evidence type="ECO:0000313" key="1">
    <source>
        <dbReference type="EMBL" id="RHN52173.1"/>
    </source>
</evidence>
<gene>
    <name evidence="1" type="ORF">MtrunA17_Chr6g0477561</name>
</gene>
<dbReference type="EMBL" id="PSQE01000006">
    <property type="protein sequence ID" value="RHN52173.1"/>
    <property type="molecule type" value="Genomic_DNA"/>
</dbReference>
<dbReference type="Gramene" id="rna36810">
    <property type="protein sequence ID" value="RHN52173.1"/>
    <property type="gene ID" value="gene36810"/>
</dbReference>
<sequence>MPRNPEAVILNACLYKGDLASPSRVESKCFLIAIEESRRNIKTKTHSQSFNEARVKEYSRVEVKKKGSKARFQEMKRFPSNGDVRQEIVQYGESDDHGVSGSPSRF</sequence>
<comment type="caution">
    <text evidence="1">The sequence shown here is derived from an EMBL/GenBank/DDBJ whole genome shotgun (WGS) entry which is preliminary data.</text>
</comment>
<organism evidence="1">
    <name type="scientific">Medicago truncatula</name>
    <name type="common">Barrel medic</name>
    <name type="synonym">Medicago tribuloides</name>
    <dbReference type="NCBI Taxonomy" id="3880"/>
    <lineage>
        <taxon>Eukaryota</taxon>
        <taxon>Viridiplantae</taxon>
        <taxon>Streptophyta</taxon>
        <taxon>Embryophyta</taxon>
        <taxon>Tracheophyta</taxon>
        <taxon>Spermatophyta</taxon>
        <taxon>Magnoliopsida</taxon>
        <taxon>eudicotyledons</taxon>
        <taxon>Gunneridae</taxon>
        <taxon>Pentapetalae</taxon>
        <taxon>rosids</taxon>
        <taxon>fabids</taxon>
        <taxon>Fabales</taxon>
        <taxon>Fabaceae</taxon>
        <taxon>Papilionoideae</taxon>
        <taxon>50 kb inversion clade</taxon>
        <taxon>NPAAA clade</taxon>
        <taxon>Hologalegina</taxon>
        <taxon>IRL clade</taxon>
        <taxon>Trifolieae</taxon>
        <taxon>Medicago</taxon>
    </lineage>
</organism>
<dbReference type="AlphaFoldDB" id="A0A396HHW5"/>
<reference evidence="1" key="1">
    <citation type="journal article" date="2018" name="Nat. Plants">
        <title>Whole-genome landscape of Medicago truncatula symbiotic genes.</title>
        <authorList>
            <person name="Pecrix Y."/>
            <person name="Gamas P."/>
            <person name="Carrere S."/>
        </authorList>
    </citation>
    <scope>NUCLEOTIDE SEQUENCE</scope>
    <source>
        <tissue evidence="1">Leaves</tissue>
    </source>
</reference>
<dbReference type="Proteomes" id="UP000265566">
    <property type="component" value="Chromosome 6"/>
</dbReference>
<name>A0A396HHW5_MEDTR</name>